<dbReference type="Pfam" id="PF01300">
    <property type="entry name" value="Sua5_yciO_yrdC"/>
    <property type="match status" value="1"/>
</dbReference>
<evidence type="ECO:0000256" key="3">
    <source>
        <dbReference type="ARBA" id="ARBA00012584"/>
    </source>
</evidence>
<dbReference type="GO" id="GO:0000049">
    <property type="term" value="F:tRNA binding"/>
    <property type="evidence" value="ECO:0007669"/>
    <property type="project" value="TreeGrafter"/>
</dbReference>
<organism evidence="15 16">
    <name type="scientific">Metallosphaera cuprina (strain Ar-4)</name>
    <dbReference type="NCBI Taxonomy" id="1006006"/>
    <lineage>
        <taxon>Archaea</taxon>
        <taxon>Thermoproteota</taxon>
        <taxon>Thermoprotei</taxon>
        <taxon>Sulfolobales</taxon>
        <taxon>Sulfolobaceae</taxon>
        <taxon>Metallosphaera</taxon>
    </lineage>
</organism>
<evidence type="ECO:0000259" key="14">
    <source>
        <dbReference type="PROSITE" id="PS51163"/>
    </source>
</evidence>
<name>F4FZ75_METCR</name>
<dbReference type="Pfam" id="PF03481">
    <property type="entry name" value="Sua5_C"/>
    <property type="match status" value="1"/>
</dbReference>
<keyword evidence="5 12" id="KW-0963">Cytoplasm</keyword>
<feature type="binding site" evidence="13">
    <location>
        <position position="62"/>
    </location>
    <ligand>
        <name>ATP</name>
        <dbReference type="ChEBI" id="CHEBI:30616"/>
    </ligand>
</feature>
<keyword evidence="16" id="KW-1185">Reference proteome</keyword>
<dbReference type="AlphaFoldDB" id="F4FZ75"/>
<dbReference type="PANTHER" id="PTHR17490:SF16">
    <property type="entry name" value="THREONYLCARBAMOYL-AMP SYNTHASE"/>
    <property type="match status" value="1"/>
</dbReference>
<feature type="domain" description="YrdC-like" evidence="14">
    <location>
        <begin position="13"/>
        <end position="199"/>
    </location>
</feature>
<dbReference type="InterPro" id="IPR050156">
    <property type="entry name" value="TC-AMP_synthase_SUA5"/>
</dbReference>
<dbReference type="GO" id="GO:0005737">
    <property type="term" value="C:cytoplasm"/>
    <property type="evidence" value="ECO:0007669"/>
    <property type="project" value="UniProtKB-SubCell"/>
</dbReference>
<feature type="binding site" evidence="13">
    <location>
        <position position="143"/>
    </location>
    <ligand>
        <name>ATP</name>
        <dbReference type="ChEBI" id="CHEBI:30616"/>
    </ligand>
</feature>
<evidence type="ECO:0000256" key="9">
    <source>
        <dbReference type="ARBA" id="ARBA00022741"/>
    </source>
</evidence>
<sequence length="350" mass="38101">MIVLRVDPLNPETDLIRKAAEVIRSGGLVAFPTETVYGLGANAFDGKAAEKVFKAKRRPMDNPLIVHIADVGQLEEVASDLSPEVMDLAQKVWPGPLTFVLKKTSKVPLETTGGLNTVAVRMPAHPIALSLIRESGVPIAAPSANLATKPSPTLAEHVIQDLDGSVDIVIDGGESFFGVESTIINLTVKPPVLLRPGPFTVEELTTLVGEINVPEELTRGKEFGVALAPGMKYKHYAPDKTLYLVERKSIFLDVVNILREKKRVAVLCSEETCSKLEEPRIILGNSENLYSIAKNLFKSFRQLDGLDVDLGVIEPFPEKGIGLAIMNRVKKATAHKFIRSLDEARQIANS</sequence>
<dbReference type="NCBIfam" id="TIGR00057">
    <property type="entry name" value="L-threonylcarbamoyladenylate synthase"/>
    <property type="match status" value="1"/>
</dbReference>
<dbReference type="HOGENOM" id="CLU_031397_0_0_2"/>
<feature type="binding site" evidence="13">
    <location>
        <position position="195"/>
    </location>
    <ligand>
        <name>ATP</name>
        <dbReference type="ChEBI" id="CHEBI:30616"/>
    </ligand>
</feature>
<comment type="similarity">
    <text evidence="2 12">Belongs to the SUA5 family.</text>
</comment>
<dbReference type="Proteomes" id="UP000007812">
    <property type="component" value="Chromosome"/>
</dbReference>
<dbReference type="InterPro" id="IPR017945">
    <property type="entry name" value="DHBP_synth_RibB-like_a/b_dom"/>
</dbReference>
<keyword evidence="7 12" id="KW-0819">tRNA processing</keyword>
<evidence type="ECO:0000256" key="8">
    <source>
        <dbReference type="ARBA" id="ARBA00022695"/>
    </source>
</evidence>
<dbReference type="GO" id="GO:0061710">
    <property type="term" value="F:L-threonylcarbamoyladenylate synthase"/>
    <property type="evidence" value="ECO:0007669"/>
    <property type="project" value="UniProtKB-EC"/>
</dbReference>
<evidence type="ECO:0000256" key="11">
    <source>
        <dbReference type="ARBA" id="ARBA00048366"/>
    </source>
</evidence>
<dbReference type="InterPro" id="IPR005145">
    <property type="entry name" value="Sua5_C"/>
</dbReference>
<dbReference type="PROSITE" id="PS51163">
    <property type="entry name" value="YRDC"/>
    <property type="match status" value="1"/>
</dbReference>
<feature type="binding site" evidence="13">
    <location>
        <position position="67"/>
    </location>
    <ligand>
        <name>L-threonine</name>
        <dbReference type="ChEBI" id="CHEBI:57926"/>
    </ligand>
</feature>
<comment type="subcellular location">
    <subcellularLocation>
        <location evidence="1 12">Cytoplasm</location>
    </subcellularLocation>
</comment>
<feature type="binding site" evidence="13">
    <location>
        <position position="141"/>
    </location>
    <ligand>
        <name>L-threonine</name>
        <dbReference type="ChEBI" id="CHEBI:57926"/>
    </ligand>
</feature>
<dbReference type="GO" id="GO:0005524">
    <property type="term" value="F:ATP binding"/>
    <property type="evidence" value="ECO:0007669"/>
    <property type="project" value="UniProtKB-UniRule"/>
</dbReference>
<dbReference type="eggNOG" id="arCOG01952">
    <property type="taxonomic scope" value="Archaea"/>
</dbReference>
<dbReference type="InterPro" id="IPR010923">
    <property type="entry name" value="T(6)A37_SUA5"/>
</dbReference>
<protein>
    <recommendedName>
        <fullName evidence="4 12">Threonylcarbamoyl-AMP synthase</fullName>
        <shortName evidence="12">TC-AMP synthase</shortName>
        <ecNumber evidence="3 12">2.7.7.87</ecNumber>
    </recommendedName>
    <alternativeName>
        <fullName evidence="12">L-threonylcarbamoyladenylate synthase</fullName>
    </alternativeName>
</protein>
<feature type="binding site" evidence="13">
    <location>
        <position position="236"/>
    </location>
    <ligand>
        <name>ATP</name>
        <dbReference type="ChEBI" id="CHEBI:30616"/>
    </ligand>
</feature>
<dbReference type="PIRSF" id="PIRSF004930">
    <property type="entry name" value="Tln_factor_SUA5"/>
    <property type="match status" value="1"/>
</dbReference>
<dbReference type="STRING" id="1006006.Mcup_0276"/>
<evidence type="ECO:0000256" key="4">
    <source>
        <dbReference type="ARBA" id="ARBA00015492"/>
    </source>
</evidence>
<evidence type="ECO:0000256" key="1">
    <source>
        <dbReference type="ARBA" id="ARBA00004496"/>
    </source>
</evidence>
<dbReference type="EC" id="2.7.7.87" evidence="3 12"/>
<feature type="binding site" evidence="13">
    <location>
        <position position="151"/>
    </location>
    <ligand>
        <name>ATP</name>
        <dbReference type="ChEBI" id="CHEBI:30616"/>
    </ligand>
</feature>
<evidence type="ECO:0000256" key="5">
    <source>
        <dbReference type="ARBA" id="ARBA00022490"/>
    </source>
</evidence>
<dbReference type="InterPro" id="IPR006070">
    <property type="entry name" value="Sua5-like_dom"/>
</dbReference>
<evidence type="ECO:0000256" key="12">
    <source>
        <dbReference type="PIRNR" id="PIRNR004930"/>
    </source>
</evidence>
<reference evidence="15 16" key="1">
    <citation type="journal article" date="2011" name="J. Bacteriol.">
        <title>Complete genome sequence of Metallosphaera cuprina, a metal sulfide-oxidizing archaeon from a hot spring.</title>
        <authorList>
            <person name="Liu L.J."/>
            <person name="You X.Y."/>
            <person name="Zheng H."/>
            <person name="Wang S."/>
            <person name="Jiang C.Y."/>
            <person name="Liu S.J."/>
        </authorList>
    </citation>
    <scope>NUCLEOTIDE SEQUENCE [LARGE SCALE GENOMIC DNA]</scope>
    <source>
        <strain evidence="15 16">Ar-4</strain>
    </source>
</reference>
<dbReference type="FunFam" id="3.90.870.10:FF:000008">
    <property type="entry name" value="Threonylcarbamoyl-AMP synthase"/>
    <property type="match status" value="1"/>
</dbReference>
<dbReference type="Gene3D" id="3.90.870.10">
    <property type="entry name" value="DHBP synthase"/>
    <property type="match status" value="1"/>
</dbReference>
<keyword evidence="10 12" id="KW-0067">ATP-binding</keyword>
<feature type="binding site" evidence="13">
    <location>
        <position position="181"/>
    </location>
    <ligand>
        <name>L-threonine</name>
        <dbReference type="ChEBI" id="CHEBI:57926"/>
    </ligand>
</feature>
<comment type="catalytic activity">
    <reaction evidence="11 12">
        <text>L-threonine + hydrogencarbonate + ATP = L-threonylcarbamoyladenylate + diphosphate + H2O</text>
        <dbReference type="Rhea" id="RHEA:36407"/>
        <dbReference type="ChEBI" id="CHEBI:15377"/>
        <dbReference type="ChEBI" id="CHEBI:17544"/>
        <dbReference type="ChEBI" id="CHEBI:30616"/>
        <dbReference type="ChEBI" id="CHEBI:33019"/>
        <dbReference type="ChEBI" id="CHEBI:57926"/>
        <dbReference type="ChEBI" id="CHEBI:73682"/>
        <dbReference type="EC" id="2.7.7.87"/>
    </reaction>
</comment>
<feature type="binding site" evidence="13">
    <location>
        <position position="58"/>
    </location>
    <ligand>
        <name>ATP</name>
        <dbReference type="ChEBI" id="CHEBI:30616"/>
    </ligand>
</feature>
<dbReference type="OrthoDB" id="39992at2157"/>
<dbReference type="GO" id="GO:0006450">
    <property type="term" value="P:regulation of translational fidelity"/>
    <property type="evidence" value="ECO:0007669"/>
    <property type="project" value="TreeGrafter"/>
</dbReference>
<dbReference type="InterPro" id="IPR038385">
    <property type="entry name" value="Sua5/YwlC_C"/>
</dbReference>
<evidence type="ECO:0000256" key="7">
    <source>
        <dbReference type="ARBA" id="ARBA00022694"/>
    </source>
</evidence>
<dbReference type="RefSeq" id="WP_013736882.1">
    <property type="nucleotide sequence ID" value="NC_015435.1"/>
</dbReference>
<feature type="binding site" evidence="13">
    <location>
        <position position="35"/>
    </location>
    <ligand>
        <name>L-threonine</name>
        <dbReference type="ChEBI" id="CHEBI:57926"/>
    </ligand>
</feature>
<accession>F4FZ75</accession>
<feature type="binding site" evidence="13">
    <location>
        <position position="121"/>
    </location>
    <ligand>
        <name>L-threonine</name>
        <dbReference type="ChEBI" id="CHEBI:57926"/>
    </ligand>
</feature>
<dbReference type="GO" id="GO:0003725">
    <property type="term" value="F:double-stranded RNA binding"/>
    <property type="evidence" value="ECO:0007669"/>
    <property type="project" value="UniProtKB-UniRule"/>
</dbReference>
<keyword evidence="6 12" id="KW-0808">Transferase</keyword>
<keyword evidence="8 12" id="KW-0548">Nucleotidyltransferase</keyword>
<evidence type="ECO:0000256" key="10">
    <source>
        <dbReference type="ARBA" id="ARBA00022840"/>
    </source>
</evidence>
<evidence type="ECO:0000313" key="16">
    <source>
        <dbReference type="Proteomes" id="UP000007812"/>
    </source>
</evidence>
<dbReference type="EMBL" id="CP002656">
    <property type="protein sequence ID" value="AEB94384.1"/>
    <property type="molecule type" value="Genomic_DNA"/>
</dbReference>
<dbReference type="PATRIC" id="fig|1006006.8.peg.277"/>
<evidence type="ECO:0000256" key="2">
    <source>
        <dbReference type="ARBA" id="ARBA00007663"/>
    </source>
</evidence>
<dbReference type="PANTHER" id="PTHR17490">
    <property type="entry name" value="SUA5"/>
    <property type="match status" value="1"/>
</dbReference>
<dbReference type="GeneID" id="10492470"/>
<evidence type="ECO:0000313" key="15">
    <source>
        <dbReference type="EMBL" id="AEB94384.1"/>
    </source>
</evidence>
<feature type="binding site" evidence="13">
    <location>
        <position position="117"/>
    </location>
    <ligand>
        <name>ATP</name>
        <dbReference type="ChEBI" id="CHEBI:30616"/>
    </ligand>
</feature>
<dbReference type="Gene3D" id="3.40.50.11030">
    <property type="entry name" value="Threonylcarbamoyl-AMP synthase, C-terminal domain"/>
    <property type="match status" value="1"/>
</dbReference>
<comment type="function">
    <text evidence="12">Required for the formation of a threonylcarbamoyl group on adenosine at position 37 (t(6)A37) in tRNAs that read codons beginning with adenine.</text>
</comment>
<evidence type="ECO:0000256" key="13">
    <source>
        <dbReference type="PIRSR" id="PIRSR004930-1"/>
    </source>
</evidence>
<dbReference type="FunFam" id="3.40.50.11030:FF:000001">
    <property type="entry name" value="Threonylcarbamoyl-AMP synthase"/>
    <property type="match status" value="1"/>
</dbReference>
<dbReference type="SUPFAM" id="SSF55821">
    <property type="entry name" value="YrdC/RibB"/>
    <property type="match status" value="1"/>
</dbReference>
<keyword evidence="9 12" id="KW-0547">Nucleotide-binding</keyword>
<dbReference type="GO" id="GO:0008033">
    <property type="term" value="P:tRNA processing"/>
    <property type="evidence" value="ECO:0007669"/>
    <property type="project" value="UniProtKB-KW"/>
</dbReference>
<gene>
    <name evidence="15" type="ordered locus">Mcup_0276</name>
</gene>
<evidence type="ECO:0000256" key="6">
    <source>
        <dbReference type="ARBA" id="ARBA00022679"/>
    </source>
</evidence>
<dbReference type="KEGG" id="mcn:Mcup_0276"/>
<proteinExistence type="inferred from homology"/>